<protein>
    <submittedName>
        <fullName evidence="2">Uncharacterized protein</fullName>
    </submittedName>
</protein>
<feature type="transmembrane region" description="Helical" evidence="1">
    <location>
        <begin position="15"/>
        <end position="35"/>
    </location>
</feature>
<sequence length="167" mass="19156">MVLGFDQAFTPEQRAAVLVCAAMLSVVAVLLLLWVTDIYRLLPGWGAVRKFDHSGHEDLRVAQQLIREHVENHESQSANKHYDKIQYGAIGRPTWGVCESADKRETPIYDPTYGECKMREGFSETQKMRAECEWWGKDEPHFMAQRGFVQPPLTINERYVGASQRMV</sequence>
<evidence type="ECO:0000313" key="2">
    <source>
        <dbReference type="EMBL" id="CAD9497912.1"/>
    </source>
</evidence>
<accession>A0A6U6GTF6</accession>
<dbReference type="AlphaFoldDB" id="A0A6U6GTF6"/>
<gene>
    <name evidence="2" type="ORF">BRAN1462_LOCUS3754</name>
</gene>
<evidence type="ECO:0000256" key="1">
    <source>
        <dbReference type="SAM" id="Phobius"/>
    </source>
</evidence>
<keyword evidence="1" id="KW-0812">Transmembrane</keyword>
<dbReference type="EMBL" id="HBGW01005687">
    <property type="protein sequence ID" value="CAD9497912.1"/>
    <property type="molecule type" value="Transcribed_RNA"/>
</dbReference>
<keyword evidence="1" id="KW-1133">Transmembrane helix</keyword>
<proteinExistence type="predicted"/>
<name>A0A6U6GTF6_9DINO</name>
<reference evidence="2" key="1">
    <citation type="submission" date="2021-01" db="EMBL/GenBank/DDBJ databases">
        <authorList>
            <person name="Corre E."/>
            <person name="Pelletier E."/>
            <person name="Niang G."/>
            <person name="Scheremetjew M."/>
            <person name="Finn R."/>
            <person name="Kale V."/>
            <person name="Holt S."/>
            <person name="Cochrane G."/>
            <person name="Meng A."/>
            <person name="Brown T."/>
            <person name="Cohen L."/>
        </authorList>
    </citation>
    <scope>NUCLEOTIDE SEQUENCE</scope>
    <source>
        <strain evidence="2">RCC3387</strain>
    </source>
</reference>
<keyword evidence="1" id="KW-0472">Membrane</keyword>
<organism evidence="2">
    <name type="scientific">Zooxanthella nutricula</name>
    <dbReference type="NCBI Taxonomy" id="1333877"/>
    <lineage>
        <taxon>Eukaryota</taxon>
        <taxon>Sar</taxon>
        <taxon>Alveolata</taxon>
        <taxon>Dinophyceae</taxon>
        <taxon>Peridiniales</taxon>
        <taxon>Peridiniales incertae sedis</taxon>
        <taxon>Zooxanthella</taxon>
    </lineage>
</organism>